<dbReference type="InterPro" id="IPR029021">
    <property type="entry name" value="Prot-tyrosine_phosphatase-like"/>
</dbReference>
<dbReference type="GO" id="GO:0005886">
    <property type="term" value="C:plasma membrane"/>
    <property type="evidence" value="ECO:0007669"/>
    <property type="project" value="TreeGrafter"/>
</dbReference>
<evidence type="ECO:0000256" key="6">
    <source>
        <dbReference type="PIRSR" id="PIRSR608356-51"/>
    </source>
</evidence>
<sequence length="374" mass="41971">MVQSGLVFSLIHTMSCQNRPVKDNMDSSSGFSSSFKSKQSRLQERRGSNVSLTLDVSSLGNVEPIKSVSTPRELTLQYLKTTSSVLSREQLKEITNNTQKLEAEFSKIPPNFIETNELNIPGHASKNRYKTILPNPQTRVCLKSEKHSDDLSSYINANYIRGYGGEEKAYIATQGPMVNTVNDFWEMVWQEDCPMIVMITKLKEKNEKCVVYWPEKQSSFGRFEVVVNEVKECDGLAIRDLSVKHAEESRSVKHYWFSSWPDHQTPDTAQSLLDLVLEVEESRKTAGNRGPVVVHCSAGIGRTGCFVATSIGCQQIKDTDKVDILGIVCQMRTDRGGMIQTSEQYEFLHSTLCLYESNLSRMPNSSPASEVNSA</sequence>
<dbReference type="FunFam" id="3.90.190.10:FF:000020">
    <property type="entry name" value="Tyrosine-protein phosphatase non-receptor type 5"/>
    <property type="match status" value="1"/>
</dbReference>
<feature type="binding site" evidence="6">
    <location>
        <position position="262"/>
    </location>
    <ligand>
        <name>substrate</name>
    </ligand>
</feature>
<feature type="binding site" evidence="6">
    <location>
        <position position="340"/>
    </location>
    <ligand>
        <name>substrate</name>
    </ligand>
</feature>
<dbReference type="SUPFAM" id="SSF52799">
    <property type="entry name" value="(Phosphotyrosine protein) phosphatases II"/>
    <property type="match status" value="1"/>
</dbReference>
<evidence type="ECO:0000259" key="9">
    <source>
        <dbReference type="PROSITE" id="PS50056"/>
    </source>
</evidence>
<dbReference type="PRINTS" id="PR00700">
    <property type="entry name" value="PRTYPHPHTASE"/>
</dbReference>
<accession>V9KHK9</accession>
<dbReference type="SMART" id="SM00404">
    <property type="entry name" value="PTPc_motif"/>
    <property type="match status" value="1"/>
</dbReference>
<evidence type="ECO:0000256" key="2">
    <source>
        <dbReference type="ARBA" id="ARBA00022553"/>
    </source>
</evidence>
<keyword evidence="4" id="KW-0904">Protein phosphatase</keyword>
<dbReference type="PRINTS" id="PR01778">
    <property type="entry name" value="KIMPTPASE"/>
</dbReference>
<evidence type="ECO:0000313" key="10">
    <source>
        <dbReference type="EMBL" id="AFO97488.1"/>
    </source>
</evidence>
<dbReference type="InterPro" id="IPR003595">
    <property type="entry name" value="Tyr_Pase_cat"/>
</dbReference>
<evidence type="ECO:0000256" key="5">
    <source>
        <dbReference type="PIRSR" id="PIRSR608356-50"/>
    </source>
</evidence>
<dbReference type="Pfam" id="PF00102">
    <property type="entry name" value="Y_phosphatase"/>
    <property type="match status" value="1"/>
</dbReference>
<keyword evidence="10" id="KW-0675">Receptor</keyword>
<evidence type="ECO:0000256" key="4">
    <source>
        <dbReference type="ARBA" id="ARBA00022912"/>
    </source>
</evidence>
<dbReference type="Gene3D" id="3.90.190.10">
    <property type="entry name" value="Protein tyrosine phosphatase superfamily"/>
    <property type="match status" value="1"/>
</dbReference>
<evidence type="ECO:0000256" key="7">
    <source>
        <dbReference type="SAM" id="MobiDB-lite"/>
    </source>
</evidence>
<dbReference type="EC" id="3.1.3.48" evidence="1"/>
<dbReference type="InterPro" id="IPR000242">
    <property type="entry name" value="PTP_cat"/>
</dbReference>
<dbReference type="GO" id="GO:0019901">
    <property type="term" value="F:protein kinase binding"/>
    <property type="evidence" value="ECO:0007669"/>
    <property type="project" value="TreeGrafter"/>
</dbReference>
<protein>
    <recommendedName>
        <fullName evidence="1">protein-tyrosine-phosphatase</fullName>
        <ecNumber evidence="1">3.1.3.48</ecNumber>
    </recommendedName>
</protein>
<dbReference type="GO" id="GO:0007165">
    <property type="term" value="P:signal transduction"/>
    <property type="evidence" value="ECO:0007669"/>
    <property type="project" value="TreeGrafter"/>
</dbReference>
<organism evidence="10">
    <name type="scientific">Callorhinchus milii</name>
    <name type="common">Ghost shark</name>
    <dbReference type="NCBI Taxonomy" id="7868"/>
    <lineage>
        <taxon>Eukaryota</taxon>
        <taxon>Metazoa</taxon>
        <taxon>Chordata</taxon>
        <taxon>Craniata</taxon>
        <taxon>Vertebrata</taxon>
        <taxon>Chondrichthyes</taxon>
        <taxon>Holocephali</taxon>
        <taxon>Chimaeriformes</taxon>
        <taxon>Callorhinchidae</taxon>
        <taxon>Callorhinchus</taxon>
    </lineage>
</organism>
<dbReference type="PROSITE" id="PS50055">
    <property type="entry name" value="TYR_PHOSPHATASE_PTP"/>
    <property type="match status" value="1"/>
</dbReference>
<feature type="domain" description="Tyrosine specific protein phosphatases" evidence="9">
    <location>
        <begin position="270"/>
        <end position="346"/>
    </location>
</feature>
<dbReference type="CDD" id="cd14612">
    <property type="entry name" value="PTPc-N7"/>
    <property type="match status" value="1"/>
</dbReference>
<feature type="binding site" evidence="6">
    <location>
        <begin position="296"/>
        <end position="302"/>
    </location>
    <ligand>
        <name>substrate</name>
    </ligand>
</feature>
<proteinExistence type="evidence at transcript level"/>
<dbReference type="PROSITE" id="PS00383">
    <property type="entry name" value="TYR_PHOSPHATASE_1"/>
    <property type="match status" value="1"/>
</dbReference>
<reference evidence="10" key="1">
    <citation type="journal article" date="2014" name="Nature">
        <title>Elephant shark genome provides unique insights into gnathostome evolution.</title>
        <authorList>
            <consortium name="International Elephant Shark Genome Sequencing Consortium"/>
            <person name="Venkatesh B."/>
            <person name="Lee A.P."/>
            <person name="Ravi V."/>
            <person name="Maurya A.K."/>
            <person name="Lian M.M."/>
            <person name="Swann J.B."/>
            <person name="Ohta Y."/>
            <person name="Flajnik M.F."/>
            <person name="Sutoh Y."/>
            <person name="Kasahara M."/>
            <person name="Hoon S."/>
            <person name="Gangu V."/>
            <person name="Roy S.W."/>
            <person name="Irimia M."/>
            <person name="Korzh V."/>
            <person name="Kondrychyn I."/>
            <person name="Lim Z.W."/>
            <person name="Tay B.H."/>
            <person name="Tohari S."/>
            <person name="Kong K.W."/>
            <person name="Ho S."/>
            <person name="Lorente-Galdos B."/>
            <person name="Quilez J."/>
            <person name="Marques-Bonet T."/>
            <person name="Raney B.J."/>
            <person name="Ingham P.W."/>
            <person name="Tay A."/>
            <person name="Hillier L.W."/>
            <person name="Minx P."/>
            <person name="Boehm T."/>
            <person name="Wilson R.K."/>
            <person name="Brenner S."/>
            <person name="Warren W.C."/>
        </authorList>
    </citation>
    <scope>NUCLEOTIDE SEQUENCE</scope>
    <source>
        <tissue evidence="10">Intestine</tissue>
    </source>
</reference>
<dbReference type="AlphaFoldDB" id="V9KHK9"/>
<feature type="domain" description="Tyrosine-protein phosphatase" evidence="8">
    <location>
        <begin position="101"/>
        <end position="355"/>
    </location>
</feature>
<dbReference type="GO" id="GO:0030054">
    <property type="term" value="C:cell junction"/>
    <property type="evidence" value="ECO:0007669"/>
    <property type="project" value="TreeGrafter"/>
</dbReference>
<keyword evidence="2" id="KW-0597">Phosphoprotein</keyword>
<dbReference type="InterPro" id="IPR016130">
    <property type="entry name" value="Tyr_Pase_AS"/>
</dbReference>
<dbReference type="GO" id="GO:0004725">
    <property type="term" value="F:protein tyrosine phosphatase activity"/>
    <property type="evidence" value="ECO:0007669"/>
    <property type="project" value="UniProtKB-EC"/>
</dbReference>
<dbReference type="GO" id="GO:0005829">
    <property type="term" value="C:cytosol"/>
    <property type="evidence" value="ECO:0007669"/>
    <property type="project" value="TreeGrafter"/>
</dbReference>
<dbReference type="PANTHER" id="PTHR46198">
    <property type="entry name" value="PROTEIN-TYROSINE-PHOSPHATASE"/>
    <property type="match status" value="1"/>
</dbReference>
<evidence type="ECO:0000259" key="8">
    <source>
        <dbReference type="PROSITE" id="PS50055"/>
    </source>
</evidence>
<dbReference type="InterPro" id="IPR000387">
    <property type="entry name" value="Tyr_Pase_dom"/>
</dbReference>
<dbReference type="InterPro" id="IPR008356">
    <property type="entry name" value="Tyr_Pase_KIM-con"/>
</dbReference>
<evidence type="ECO:0000256" key="3">
    <source>
        <dbReference type="ARBA" id="ARBA00022801"/>
    </source>
</evidence>
<dbReference type="PROSITE" id="PS50056">
    <property type="entry name" value="TYR_PHOSPHATASE_2"/>
    <property type="match status" value="1"/>
</dbReference>
<evidence type="ECO:0000256" key="1">
    <source>
        <dbReference type="ARBA" id="ARBA00013064"/>
    </source>
</evidence>
<dbReference type="PANTHER" id="PTHR46198:SF3">
    <property type="entry name" value="PROTEIN-TYROSINE-PHOSPHATASE"/>
    <property type="match status" value="1"/>
</dbReference>
<dbReference type="EMBL" id="JW864971">
    <property type="protein sequence ID" value="AFO97488.1"/>
    <property type="molecule type" value="mRNA"/>
</dbReference>
<feature type="active site" description="Phosphocysteine intermediate" evidence="5">
    <location>
        <position position="296"/>
    </location>
</feature>
<dbReference type="SMART" id="SM00194">
    <property type="entry name" value="PTPc"/>
    <property type="match status" value="1"/>
</dbReference>
<name>V9KHK9_CALMI</name>
<keyword evidence="3" id="KW-0378">Hydrolase</keyword>
<feature type="compositionally biased region" description="Low complexity" evidence="7">
    <location>
        <begin position="27"/>
        <end position="37"/>
    </location>
</feature>
<feature type="region of interest" description="Disordered" evidence="7">
    <location>
        <begin position="19"/>
        <end position="47"/>
    </location>
</feature>